<dbReference type="Proteomes" id="UP000781932">
    <property type="component" value="Unassembled WGS sequence"/>
</dbReference>
<dbReference type="InterPro" id="IPR055560">
    <property type="entry name" value="DUF7136"/>
</dbReference>
<evidence type="ECO:0000313" key="4">
    <source>
        <dbReference type="Proteomes" id="UP000781932"/>
    </source>
</evidence>
<feature type="chain" id="PRO_5040135175" description="DUF7136 domain-containing protein" evidence="1">
    <location>
        <begin position="21"/>
        <end position="295"/>
    </location>
</feature>
<comment type="caution">
    <text evidence="3">The sequence shown here is derived from an EMBL/GenBank/DDBJ whole genome shotgun (WGS) entry which is preliminary data.</text>
</comment>
<keyword evidence="1" id="KW-0732">Signal</keyword>
<dbReference type="Pfam" id="PF23584">
    <property type="entry name" value="DUF7136"/>
    <property type="match status" value="1"/>
</dbReference>
<protein>
    <recommendedName>
        <fullName evidence="2">DUF7136 domain-containing protein</fullName>
    </recommendedName>
</protein>
<name>A0A9P6LMF5_9PEZI</name>
<dbReference type="RefSeq" id="XP_038748234.1">
    <property type="nucleotide sequence ID" value="XM_038886392.1"/>
</dbReference>
<dbReference type="AlphaFoldDB" id="A0A9P6LMF5"/>
<feature type="domain" description="DUF7136" evidence="2">
    <location>
        <begin position="29"/>
        <end position="249"/>
    </location>
</feature>
<evidence type="ECO:0000256" key="1">
    <source>
        <dbReference type="SAM" id="SignalP"/>
    </source>
</evidence>
<feature type="signal peptide" evidence="1">
    <location>
        <begin position="1"/>
        <end position="20"/>
    </location>
</feature>
<reference evidence="3" key="1">
    <citation type="submission" date="2020-03" db="EMBL/GenBank/DDBJ databases">
        <authorList>
            <person name="He L."/>
        </authorList>
    </citation>
    <scope>NUCLEOTIDE SEQUENCE</scope>
    <source>
        <strain evidence="3">CkLH20</strain>
    </source>
</reference>
<organism evidence="3 4">
    <name type="scientific">Colletotrichum karsti</name>
    <dbReference type="NCBI Taxonomy" id="1095194"/>
    <lineage>
        <taxon>Eukaryota</taxon>
        <taxon>Fungi</taxon>
        <taxon>Dikarya</taxon>
        <taxon>Ascomycota</taxon>
        <taxon>Pezizomycotina</taxon>
        <taxon>Sordariomycetes</taxon>
        <taxon>Hypocreomycetidae</taxon>
        <taxon>Glomerellales</taxon>
        <taxon>Glomerellaceae</taxon>
        <taxon>Colletotrichum</taxon>
        <taxon>Colletotrichum boninense species complex</taxon>
    </lineage>
</organism>
<dbReference type="OrthoDB" id="4490227at2759"/>
<keyword evidence="4" id="KW-1185">Reference proteome</keyword>
<evidence type="ECO:0000313" key="3">
    <source>
        <dbReference type="EMBL" id="KAF9878773.1"/>
    </source>
</evidence>
<gene>
    <name evidence="3" type="ORF">CkaCkLH20_03673</name>
</gene>
<evidence type="ECO:0000259" key="2">
    <source>
        <dbReference type="Pfam" id="PF23584"/>
    </source>
</evidence>
<proteinExistence type="predicted"/>
<reference evidence="3" key="2">
    <citation type="submission" date="2020-11" db="EMBL/GenBank/DDBJ databases">
        <title>Whole genome sequencing of Colletotrichum sp.</title>
        <authorList>
            <person name="Li H."/>
        </authorList>
    </citation>
    <scope>NUCLEOTIDE SEQUENCE</scope>
    <source>
        <strain evidence="3">CkLH20</strain>
    </source>
</reference>
<sequence>MKLLLTLLVFLHPLFPGVVAGESQSRKLPADLQVDLIFPHANETYAPTQWFPVIFGVTNLEAVWPLYLYVDIEIFSMAWRINDTGSSSWQDVAPRINRALLQQTFKTDTPGRHFSHTPLVNMTNGTTDQFAIRWALVLRPRCFDNNSTVDERGWSNGPAGGGNRVVRFDTAPGAESPDIEAALSDCREPDEENSVAVRVTDVKNPSGLLDADGRQQMCPVFQTGIETDGCAYKQFARELAANVSTKMLGEMGCEDGVWQDITAPCPKKESIASSRRLKTGIQRALLALVLTTYLA</sequence>
<dbReference type="GeneID" id="62159466"/>
<dbReference type="EMBL" id="JAATWM020000009">
    <property type="protein sequence ID" value="KAF9878773.1"/>
    <property type="molecule type" value="Genomic_DNA"/>
</dbReference>
<accession>A0A9P6LMF5</accession>